<dbReference type="SUPFAM" id="SSF52266">
    <property type="entry name" value="SGNH hydrolase"/>
    <property type="match status" value="1"/>
</dbReference>
<gene>
    <name evidence="2" type="ORF">PBV87_01050</name>
</gene>
<dbReference type="RefSeq" id="WP_271010834.1">
    <property type="nucleotide sequence ID" value="NZ_JAQIFT010000007.1"/>
</dbReference>
<evidence type="ECO:0000313" key="3">
    <source>
        <dbReference type="Proteomes" id="UP001169242"/>
    </source>
</evidence>
<dbReference type="Gene3D" id="3.40.50.1110">
    <property type="entry name" value="SGNH hydrolase"/>
    <property type="match status" value="1"/>
</dbReference>
<sequence>MNKKRIVCYGDSNTWGYDAETNDRFEDDIRWTQVLQQLLGNEYMIIEEGVSGRTTVFDDPLNEGLNGKWHLHTTLMSHCPIDGLVIMLGTNDCKERFSASPQNIADGIDRLIQKAKSMPVWKSDIKILIVAPIIILDEVYASPVAGEMGKDCVRKSQQLPELMRICAKRHRCYFFNANEVVTANPIDFMHFDKESHTHFAKALAPIILKNM</sequence>
<accession>A0AA42DJF4</accession>
<evidence type="ECO:0000313" key="2">
    <source>
        <dbReference type="EMBL" id="MDA3730101.1"/>
    </source>
</evidence>
<dbReference type="PANTHER" id="PTHR30383:SF29">
    <property type="entry name" value="SGNH HYDROLASE-TYPE ESTERASE DOMAIN-CONTAINING PROTEIN"/>
    <property type="match status" value="1"/>
</dbReference>
<feature type="domain" description="SGNH hydrolase-type esterase" evidence="1">
    <location>
        <begin position="8"/>
        <end position="190"/>
    </location>
</feature>
<dbReference type="Pfam" id="PF13472">
    <property type="entry name" value="Lipase_GDSL_2"/>
    <property type="match status" value="1"/>
</dbReference>
<dbReference type="CDD" id="cd01839">
    <property type="entry name" value="SGNH_arylesterase_like"/>
    <property type="match status" value="1"/>
</dbReference>
<name>A0AA42DJF4_9FIRM</name>
<reference evidence="2" key="1">
    <citation type="journal article" date="2023" name="Int. J. Syst. Evol. Microbiol.">
        <title>&lt;i&gt;Holtiella tumoricola&lt;/i&gt; gen. nov. sp. nov., isolated from a human clinical sample.</title>
        <authorList>
            <person name="Allen-Vercoe E."/>
            <person name="Daigneault M.C."/>
            <person name="Vancuren S.J."/>
            <person name="Cochrane K."/>
            <person name="O'Neal L.L."/>
            <person name="Sankaranarayanan K."/>
            <person name="Lawson P.A."/>
        </authorList>
    </citation>
    <scope>NUCLEOTIDE SEQUENCE</scope>
    <source>
        <strain evidence="2">CC70A</strain>
    </source>
</reference>
<dbReference type="AlphaFoldDB" id="A0AA42DJF4"/>
<keyword evidence="3" id="KW-1185">Reference proteome</keyword>
<organism evidence="2 3">
    <name type="scientific">Holtiella tumoricola</name>
    <dbReference type="NCBI Taxonomy" id="3018743"/>
    <lineage>
        <taxon>Bacteria</taxon>
        <taxon>Bacillati</taxon>
        <taxon>Bacillota</taxon>
        <taxon>Clostridia</taxon>
        <taxon>Lachnospirales</taxon>
        <taxon>Cellulosilyticaceae</taxon>
        <taxon>Holtiella</taxon>
    </lineage>
</organism>
<dbReference type="GO" id="GO:0016787">
    <property type="term" value="F:hydrolase activity"/>
    <property type="evidence" value="ECO:0007669"/>
    <property type="project" value="UniProtKB-KW"/>
</dbReference>
<dbReference type="InterPro" id="IPR013830">
    <property type="entry name" value="SGNH_hydro"/>
</dbReference>
<comment type="caution">
    <text evidence="2">The sequence shown here is derived from an EMBL/GenBank/DDBJ whole genome shotgun (WGS) entry which is preliminary data.</text>
</comment>
<keyword evidence="2" id="KW-0378">Hydrolase</keyword>
<dbReference type="PANTHER" id="PTHR30383">
    <property type="entry name" value="THIOESTERASE 1/PROTEASE 1/LYSOPHOSPHOLIPASE L1"/>
    <property type="match status" value="1"/>
</dbReference>
<proteinExistence type="predicted"/>
<dbReference type="EMBL" id="JAQIFT010000007">
    <property type="protein sequence ID" value="MDA3730101.1"/>
    <property type="molecule type" value="Genomic_DNA"/>
</dbReference>
<dbReference type="Proteomes" id="UP001169242">
    <property type="component" value="Unassembled WGS sequence"/>
</dbReference>
<dbReference type="InterPro" id="IPR051532">
    <property type="entry name" value="Ester_Hydrolysis_Enzymes"/>
</dbReference>
<evidence type="ECO:0000259" key="1">
    <source>
        <dbReference type="Pfam" id="PF13472"/>
    </source>
</evidence>
<dbReference type="InterPro" id="IPR036514">
    <property type="entry name" value="SGNH_hydro_sf"/>
</dbReference>
<protein>
    <submittedName>
        <fullName evidence="2">SGNH/GDSL hydrolase family protein</fullName>
    </submittedName>
</protein>